<feature type="chain" id="PRO_5044743193" evidence="1">
    <location>
        <begin position="21"/>
        <end position="208"/>
    </location>
</feature>
<dbReference type="PANTHER" id="PTHR10697">
    <property type="entry name" value="MAMMALIAN EPENDYMIN-RELATED PROTEIN 1"/>
    <property type="match status" value="1"/>
</dbReference>
<dbReference type="AlphaFoldDB" id="A0ABD0JFS7"/>
<dbReference type="InterPro" id="IPR001299">
    <property type="entry name" value="Ependymin"/>
</dbReference>
<sequence length="208" mass="22891">MSAFHIAVLTTLLAVTFTFGLDPYAHPTGSGLCVTQEWMGGQAMMTGAIVNGRKTVTNTMTFVSYSAKQRKIRAQQFKPNSILTLFDFPAGIQYTVTYPQSSAKPVCKTTPLPGPFKEQCIPDNYTVTVDPHTSFGAGTYVTYGWEARGTLGDFTYHVTMSNNMLPMFEEIYGTKDGVPFFQNLYFFNATATTFPPTAFSVPDACKTQ</sequence>
<organism evidence="2 3">
    <name type="scientific">Batillaria attramentaria</name>
    <dbReference type="NCBI Taxonomy" id="370345"/>
    <lineage>
        <taxon>Eukaryota</taxon>
        <taxon>Metazoa</taxon>
        <taxon>Spiralia</taxon>
        <taxon>Lophotrochozoa</taxon>
        <taxon>Mollusca</taxon>
        <taxon>Gastropoda</taxon>
        <taxon>Caenogastropoda</taxon>
        <taxon>Sorbeoconcha</taxon>
        <taxon>Cerithioidea</taxon>
        <taxon>Batillariidae</taxon>
        <taxon>Batillaria</taxon>
    </lineage>
</organism>
<evidence type="ECO:0000256" key="1">
    <source>
        <dbReference type="SAM" id="SignalP"/>
    </source>
</evidence>
<protein>
    <submittedName>
        <fullName evidence="2">Uncharacterized protein</fullName>
    </submittedName>
</protein>
<dbReference type="EMBL" id="JACVVK020000458">
    <property type="protein sequence ID" value="KAK7473767.1"/>
    <property type="molecule type" value="Genomic_DNA"/>
</dbReference>
<evidence type="ECO:0000313" key="3">
    <source>
        <dbReference type="Proteomes" id="UP001519460"/>
    </source>
</evidence>
<proteinExistence type="predicted"/>
<dbReference type="Proteomes" id="UP001519460">
    <property type="component" value="Unassembled WGS sequence"/>
</dbReference>
<name>A0ABD0JFS7_9CAEN</name>
<evidence type="ECO:0000313" key="2">
    <source>
        <dbReference type="EMBL" id="KAK7473767.1"/>
    </source>
</evidence>
<keyword evidence="1" id="KW-0732">Signal</keyword>
<comment type="caution">
    <text evidence="2">The sequence shown here is derived from an EMBL/GenBank/DDBJ whole genome shotgun (WGS) entry which is preliminary data.</text>
</comment>
<dbReference type="PANTHER" id="PTHR10697:SF13">
    <property type="entry name" value="RICIN B LECTIN DOMAIN-CONTAINING PROTEIN"/>
    <property type="match status" value="1"/>
</dbReference>
<reference evidence="2 3" key="1">
    <citation type="journal article" date="2023" name="Sci. Data">
        <title>Genome assembly of the Korean intertidal mud-creeper Batillaria attramentaria.</title>
        <authorList>
            <person name="Patra A.K."/>
            <person name="Ho P.T."/>
            <person name="Jun S."/>
            <person name="Lee S.J."/>
            <person name="Kim Y."/>
            <person name="Won Y.J."/>
        </authorList>
    </citation>
    <scope>NUCLEOTIDE SEQUENCE [LARGE SCALE GENOMIC DNA]</scope>
    <source>
        <strain evidence="2">Wonlab-2016</strain>
    </source>
</reference>
<accession>A0ABD0JFS7</accession>
<feature type="signal peptide" evidence="1">
    <location>
        <begin position="1"/>
        <end position="20"/>
    </location>
</feature>
<gene>
    <name evidence="2" type="ORF">BaRGS_00034990</name>
</gene>
<keyword evidence="3" id="KW-1185">Reference proteome</keyword>